<name>C4WNJ6_9HYPH</name>
<dbReference type="EMBL" id="ACQA01000002">
    <property type="protein sequence ID" value="EEQ93951.1"/>
    <property type="molecule type" value="Genomic_DNA"/>
</dbReference>
<comment type="caution">
    <text evidence="2">The sequence shown here is derived from an EMBL/GenBank/DDBJ whole genome shotgun (WGS) entry which is preliminary data.</text>
</comment>
<organism evidence="2 3">
    <name type="scientific">Brucella intermedia LMG 3301</name>
    <dbReference type="NCBI Taxonomy" id="641118"/>
    <lineage>
        <taxon>Bacteria</taxon>
        <taxon>Pseudomonadati</taxon>
        <taxon>Pseudomonadota</taxon>
        <taxon>Alphaproteobacteria</taxon>
        <taxon>Hyphomicrobiales</taxon>
        <taxon>Brucellaceae</taxon>
        <taxon>Brucella/Ochrobactrum group</taxon>
        <taxon>Brucella</taxon>
    </lineage>
</organism>
<dbReference type="InterPro" id="IPR003779">
    <property type="entry name" value="CMD-like"/>
</dbReference>
<gene>
    <name evidence="2" type="ORF">OINT_2001147</name>
</gene>
<evidence type="ECO:0000259" key="1">
    <source>
        <dbReference type="Pfam" id="PF02627"/>
    </source>
</evidence>
<keyword evidence="2" id="KW-0560">Oxidoreductase</keyword>
<dbReference type="GO" id="GO:0051920">
    <property type="term" value="F:peroxiredoxin activity"/>
    <property type="evidence" value="ECO:0007669"/>
    <property type="project" value="InterPro"/>
</dbReference>
<evidence type="ECO:0000313" key="3">
    <source>
        <dbReference type="Proteomes" id="UP000004386"/>
    </source>
</evidence>
<dbReference type="Pfam" id="PF02627">
    <property type="entry name" value="CMD"/>
    <property type="match status" value="1"/>
</dbReference>
<dbReference type="HOGENOM" id="CLU_082760_6_2_5"/>
<dbReference type="InterPro" id="IPR004675">
    <property type="entry name" value="AhpD_core"/>
</dbReference>
<protein>
    <submittedName>
        <fullName evidence="2">Alkylhydroperoxidase AhpD family core domain-containing protein</fullName>
    </submittedName>
</protein>
<keyword evidence="2" id="KW-0575">Peroxidase</keyword>
<sequence length="216" mass="24324">MPIVGPARASFPSRFKWGSFVPSHKRQNVRRSKFFSVSCHIRHCSFVMSIESPSTKRNDTMTPLLNPFNVAPATMKSWMAASMTIASSLEASLIELVKIRSSQINACANCINMHTVEARSLGETEQRIYLLSAWREAPCYSERERAALGWVDALTRLSQGHDLEEARSAMQAQFSEEEQVNLTLMINIINGWNRMAVGFNLWFEPETKQPVAKAAV</sequence>
<dbReference type="PANTHER" id="PTHR34846:SF10">
    <property type="entry name" value="CYTOPLASMIC PROTEIN"/>
    <property type="match status" value="1"/>
</dbReference>
<reference evidence="2 3" key="1">
    <citation type="submission" date="2009-05" db="EMBL/GenBank/DDBJ databases">
        <authorList>
            <person name="Setubal J.C."/>
            <person name="Boyle S."/>
            <person name="Crasta O.R."/>
            <person name="Gillespie J.J."/>
            <person name="Kenyon R.W."/>
            <person name="Lu J."/>
            <person name="Mane S."/>
            <person name="Nagrani S."/>
            <person name="Shallom J.M."/>
            <person name="Shallom S."/>
            <person name="Shukla M."/>
            <person name="Snyder E.E."/>
            <person name="Sobral B.W."/>
            <person name="Wattam A.R."/>
            <person name="Will R."/>
            <person name="Williams K."/>
            <person name="Yoo H."/>
            <person name="Munk C."/>
            <person name="Tapia R."/>
            <person name="Green L."/>
            <person name="Rogers Y."/>
            <person name="Detter J.C."/>
            <person name="Bruce D."/>
            <person name="Brettin T.S."/>
            <person name="Tsolis R."/>
        </authorList>
    </citation>
    <scope>NUCLEOTIDE SEQUENCE [LARGE SCALE GENOMIC DNA]</scope>
    <source>
        <strain evidence="2 3">LMG 3301</strain>
    </source>
</reference>
<dbReference type="SUPFAM" id="SSF69118">
    <property type="entry name" value="AhpD-like"/>
    <property type="match status" value="1"/>
</dbReference>
<dbReference type="Proteomes" id="UP000004386">
    <property type="component" value="Unassembled WGS sequence"/>
</dbReference>
<feature type="domain" description="Carboxymuconolactone decarboxylase-like" evidence="1">
    <location>
        <begin position="72"/>
        <end position="152"/>
    </location>
</feature>
<dbReference type="AlphaFoldDB" id="C4WNJ6"/>
<dbReference type="PANTHER" id="PTHR34846">
    <property type="entry name" value="4-CARBOXYMUCONOLACTONE DECARBOXYLASE FAMILY PROTEIN (AFU_ORTHOLOGUE AFUA_6G11590)"/>
    <property type="match status" value="1"/>
</dbReference>
<dbReference type="InterPro" id="IPR029032">
    <property type="entry name" value="AhpD-like"/>
</dbReference>
<dbReference type="Gene3D" id="1.20.1290.10">
    <property type="entry name" value="AhpD-like"/>
    <property type="match status" value="1"/>
</dbReference>
<dbReference type="NCBIfam" id="TIGR00778">
    <property type="entry name" value="ahpD_dom"/>
    <property type="match status" value="1"/>
</dbReference>
<evidence type="ECO:0000313" key="2">
    <source>
        <dbReference type="EMBL" id="EEQ93951.1"/>
    </source>
</evidence>
<proteinExistence type="predicted"/>
<accession>C4WNJ6</accession>